<dbReference type="HOGENOM" id="CLU_015270_1_0_11"/>
<dbReference type="InterPro" id="IPR004888">
    <property type="entry name" value="Glycoside_hydrolase_63"/>
</dbReference>
<dbReference type="InterPro" id="IPR012341">
    <property type="entry name" value="6hp_glycosidase-like_sf"/>
</dbReference>
<comment type="similarity">
    <text evidence="1">Belongs to the glycosyl hydrolase 63 family.</text>
</comment>
<feature type="domain" description="Mannosylglycerate hydrolase MGH1-like glycoside hydrolase" evidence="5">
    <location>
        <begin position="38"/>
        <end position="433"/>
    </location>
</feature>
<accession>F8B376</accession>
<evidence type="ECO:0000259" key="5">
    <source>
        <dbReference type="Pfam" id="PF22422"/>
    </source>
</evidence>
<dbReference type="GO" id="GO:0004573">
    <property type="term" value="F:Glc3Man9GlcNAc2 oligosaccharide glucosidase activity"/>
    <property type="evidence" value="ECO:0007669"/>
    <property type="project" value="InterPro"/>
</dbReference>
<reference evidence="6 7" key="1">
    <citation type="submission" date="2011-05" db="EMBL/GenBank/DDBJ databases">
        <title>Complete sequence of chromosome of Frankia symbiont of Datisca glomerata.</title>
        <authorList>
            <consortium name="US DOE Joint Genome Institute"/>
            <person name="Lucas S."/>
            <person name="Han J."/>
            <person name="Lapidus A."/>
            <person name="Cheng J.-F."/>
            <person name="Goodwin L."/>
            <person name="Pitluck S."/>
            <person name="Peters L."/>
            <person name="Mikhailova N."/>
            <person name="Chertkov O."/>
            <person name="Teshima H."/>
            <person name="Han C."/>
            <person name="Tapia R."/>
            <person name="Land M."/>
            <person name="Hauser L."/>
            <person name="Kyrpides N."/>
            <person name="Ivanova N."/>
            <person name="Pagani I."/>
            <person name="Berry A."/>
            <person name="Pawlowski K."/>
            <person name="Persson T."/>
            <person name="Vanden Heuvel B."/>
            <person name="Benson D."/>
            <person name="Woyke T."/>
        </authorList>
    </citation>
    <scope>NUCLEOTIDE SEQUENCE [LARGE SCALE GENOMIC DNA]</scope>
    <source>
        <strain evidence="7">4085684</strain>
    </source>
</reference>
<dbReference type="STRING" id="656024.FsymDg_3597"/>
<dbReference type="AlphaFoldDB" id="F8B376"/>
<dbReference type="InterPro" id="IPR054491">
    <property type="entry name" value="MGH1-like_GH"/>
</dbReference>
<evidence type="ECO:0000256" key="4">
    <source>
        <dbReference type="SAM" id="MobiDB-lite"/>
    </source>
</evidence>
<dbReference type="Proteomes" id="UP000001549">
    <property type="component" value="Chromosome"/>
</dbReference>
<evidence type="ECO:0000256" key="1">
    <source>
        <dbReference type="ARBA" id="ARBA00010833"/>
    </source>
</evidence>
<dbReference type="RefSeq" id="WP_013874759.1">
    <property type="nucleotide sequence ID" value="NC_015656.1"/>
</dbReference>
<keyword evidence="2" id="KW-0378">Hydrolase</keyword>
<dbReference type="Pfam" id="PF22422">
    <property type="entry name" value="MGH1-like_GH"/>
    <property type="match status" value="1"/>
</dbReference>
<dbReference type="KEGG" id="fsy:FsymDg_3597"/>
<organism evidence="6 7">
    <name type="scientific">Candidatus Protofrankia datiscae</name>
    <dbReference type="NCBI Taxonomy" id="2716812"/>
    <lineage>
        <taxon>Bacteria</taxon>
        <taxon>Bacillati</taxon>
        <taxon>Actinomycetota</taxon>
        <taxon>Actinomycetes</taxon>
        <taxon>Frankiales</taxon>
        <taxon>Frankiaceae</taxon>
        <taxon>Protofrankia</taxon>
    </lineage>
</organism>
<sequence>MSSSALPSEVLTELRTSAIEVLRDNDLGGATRPSPTLYPHQWLWDSCFIAIGLRHIDPERASREILSLLHGQWPNGMIPHVIFSGSGSYHAGPDRWRSDLVDGGPEHVQTTGVTQPPMIAEAVVRVGEVFDPARRHEFYRAIYPGLLRYHCWLYRERDPDDTGLVTLVHSWESGMDNTPTWMELTRRAAPIPLKLIRRLNGDGALDALRRDNKEVPSDQRLSATDLFTLYHLVGELRDARYDFSRIRASRVPLIQDVAFNAILARANDHLRDIAADIGEQLPDQLLRSARRTRAALPTLFADGMCWSRDARSGRLISRPTIAGFLALYAGVVPPDNVEDLVSRMTARRFWPAHGIASTPTDDPDFQPRCYWQGPVWVNMNWLLADGLDRAGRGDLAERLRAGTISMIAGSEGLYEYYSPFDGTGVGSNHFSWTAALLLDLLDGRKPAHHLPSARTGANDGEHLTRRGG</sequence>
<dbReference type="InterPro" id="IPR008928">
    <property type="entry name" value="6-hairpin_glycosidase_sf"/>
</dbReference>
<gene>
    <name evidence="6" type="ordered locus">FsymDg_3597</name>
</gene>
<dbReference type="Gene3D" id="1.50.10.10">
    <property type="match status" value="1"/>
</dbReference>
<feature type="region of interest" description="Disordered" evidence="4">
    <location>
        <begin position="449"/>
        <end position="468"/>
    </location>
</feature>
<evidence type="ECO:0000256" key="3">
    <source>
        <dbReference type="ARBA" id="ARBA00023295"/>
    </source>
</evidence>
<dbReference type="eggNOG" id="COG3408">
    <property type="taxonomic scope" value="Bacteria"/>
</dbReference>
<dbReference type="PANTHER" id="PTHR10412:SF11">
    <property type="entry name" value="MANNOSYL-OLIGOSACCHARIDE GLUCOSIDASE"/>
    <property type="match status" value="1"/>
</dbReference>
<protein>
    <recommendedName>
        <fullName evidence="5">Mannosylglycerate hydrolase MGH1-like glycoside hydrolase domain-containing protein</fullName>
    </recommendedName>
</protein>
<feature type="compositionally biased region" description="Basic and acidic residues" evidence="4">
    <location>
        <begin position="459"/>
        <end position="468"/>
    </location>
</feature>
<evidence type="ECO:0000256" key="2">
    <source>
        <dbReference type="ARBA" id="ARBA00022801"/>
    </source>
</evidence>
<dbReference type="PANTHER" id="PTHR10412">
    <property type="entry name" value="MANNOSYL-OLIGOSACCHARIDE GLUCOSIDASE"/>
    <property type="match status" value="1"/>
</dbReference>
<name>F8B376_9ACTN</name>
<dbReference type="SUPFAM" id="SSF48208">
    <property type="entry name" value="Six-hairpin glycosidases"/>
    <property type="match status" value="1"/>
</dbReference>
<dbReference type="GO" id="GO:0009311">
    <property type="term" value="P:oligosaccharide metabolic process"/>
    <property type="evidence" value="ECO:0007669"/>
    <property type="project" value="InterPro"/>
</dbReference>
<dbReference type="GO" id="GO:0006487">
    <property type="term" value="P:protein N-linked glycosylation"/>
    <property type="evidence" value="ECO:0007669"/>
    <property type="project" value="TreeGrafter"/>
</dbReference>
<evidence type="ECO:0000313" key="6">
    <source>
        <dbReference type="EMBL" id="AEH10876.1"/>
    </source>
</evidence>
<keyword evidence="7" id="KW-1185">Reference proteome</keyword>
<keyword evidence="3" id="KW-0326">Glycosidase</keyword>
<evidence type="ECO:0000313" key="7">
    <source>
        <dbReference type="Proteomes" id="UP000001549"/>
    </source>
</evidence>
<proteinExistence type="inferred from homology"/>
<dbReference type="EMBL" id="CP002801">
    <property type="protein sequence ID" value="AEH10876.1"/>
    <property type="molecule type" value="Genomic_DNA"/>
</dbReference>